<proteinExistence type="inferred from homology"/>
<comment type="similarity">
    <text evidence="2 8">Belongs to the glutamate--cysteine ligase type 1 family. Type 1 subfamily.</text>
</comment>
<dbReference type="UniPathway" id="UPA00142">
    <property type="reaction ID" value="UER00209"/>
</dbReference>
<dbReference type="GO" id="GO:0046872">
    <property type="term" value="F:metal ion binding"/>
    <property type="evidence" value="ECO:0007669"/>
    <property type="project" value="TreeGrafter"/>
</dbReference>
<dbReference type="Gene3D" id="3.30.590.20">
    <property type="match status" value="1"/>
</dbReference>
<comment type="pathway">
    <text evidence="1 8 9">Sulfur metabolism; glutathione biosynthesis; glutathione from L-cysteine and L-glutamate: step 1/2.</text>
</comment>
<dbReference type="KEGG" id="cpis:HS961_17555"/>
<organism evidence="11 12">
    <name type="scientific">Comamonas piscis</name>
    <dbReference type="NCBI Taxonomy" id="1562974"/>
    <lineage>
        <taxon>Bacteria</taxon>
        <taxon>Pseudomonadati</taxon>
        <taxon>Pseudomonadota</taxon>
        <taxon>Betaproteobacteria</taxon>
        <taxon>Burkholderiales</taxon>
        <taxon>Comamonadaceae</taxon>
        <taxon>Comamonas</taxon>
    </lineage>
</organism>
<protein>
    <recommendedName>
        <fullName evidence="8">Glutamate--cysteine ligase</fullName>
        <ecNumber evidence="8">6.3.2.2</ecNumber>
    </recommendedName>
    <alternativeName>
        <fullName evidence="8">Gamma-ECS</fullName>
        <shortName evidence="8">GCS</shortName>
    </alternativeName>
    <alternativeName>
        <fullName evidence="8">Gamma-glutamylcysteine synthetase</fullName>
    </alternativeName>
</protein>
<evidence type="ECO:0000256" key="2">
    <source>
        <dbReference type="ARBA" id="ARBA00008772"/>
    </source>
</evidence>
<keyword evidence="3 8" id="KW-0436">Ligase</keyword>
<sequence length="510" mass="56511">MNHIQQRIDAIGAQRLLQMGRGIEKEGLRVNDEGALALTPHPAALGSALTHSSITTDFSESQIEIITGVHQGVQACLDELAEVHQYVYQVLQANDERLWISSMPCSLPSDENIPLGRFGTSHIGRSKSIYRMGLGHRYGRRMQTISGIHYNWSLPGVSSEAYFGLIRNFRRQAFLLLYLFGASPVLCPCFVQGRPHQLQPLGDGQGALHLPHATSLRMGRLGYQSDAQASISVSYNDLKGYADSLYGALTQPYPAYEKVGILNPGGEYNQLGTSLLQIENEFYGTIRPKRTVQRGERPLHALRERGVEYVEVRLMDINPFDSMGISAPTMRLLDVFLLHCLLSDSPPDSPAEIAEMKHNQHMVAERGREPGLNLQRQGKEVKLTEWAQEILQACQPIAAALDQAHGTQDYSQALAQSQTLLANPAQTPSAQVLAAVSEQFGTSFKAFGAAQSEWAREQTLARPWSEALTAKYQELAAKSIQAQKDMEAADTVPFEEWRQCYMSPEHLVVS</sequence>
<keyword evidence="4 8" id="KW-0317">Glutathione biosynthesis</keyword>
<dbReference type="PANTHER" id="PTHR38761">
    <property type="entry name" value="GLUTAMATE--CYSTEINE LIGASE"/>
    <property type="match status" value="1"/>
</dbReference>
<keyword evidence="6 8" id="KW-0067">ATP-binding</keyword>
<dbReference type="EMBL" id="CP058554">
    <property type="protein sequence ID" value="QMV74491.1"/>
    <property type="molecule type" value="Genomic_DNA"/>
</dbReference>
<evidence type="ECO:0000259" key="10">
    <source>
        <dbReference type="Pfam" id="PF04262"/>
    </source>
</evidence>
<evidence type="ECO:0000256" key="6">
    <source>
        <dbReference type="ARBA" id="ARBA00022840"/>
    </source>
</evidence>
<dbReference type="PANTHER" id="PTHR38761:SF1">
    <property type="entry name" value="GLUTAMATE--CYSTEINE LIGASE"/>
    <property type="match status" value="1"/>
</dbReference>
<dbReference type="GO" id="GO:0006750">
    <property type="term" value="P:glutathione biosynthetic process"/>
    <property type="evidence" value="ECO:0007669"/>
    <property type="project" value="UniProtKB-UniRule"/>
</dbReference>
<dbReference type="SUPFAM" id="SSF55931">
    <property type="entry name" value="Glutamine synthetase/guanido kinase"/>
    <property type="match status" value="1"/>
</dbReference>
<feature type="domain" description="Glutamate--cysteine ligase" evidence="10">
    <location>
        <begin position="14"/>
        <end position="363"/>
    </location>
</feature>
<evidence type="ECO:0000313" key="11">
    <source>
        <dbReference type="EMBL" id="QMV74491.1"/>
    </source>
</evidence>
<dbReference type="GO" id="GO:0004357">
    <property type="term" value="F:glutamate-cysteine ligase activity"/>
    <property type="evidence" value="ECO:0007669"/>
    <property type="project" value="UniProtKB-UniRule"/>
</dbReference>
<comment type="catalytic activity">
    <reaction evidence="7 8 9">
        <text>L-cysteine + L-glutamate + ATP = gamma-L-glutamyl-L-cysteine + ADP + phosphate + H(+)</text>
        <dbReference type="Rhea" id="RHEA:13285"/>
        <dbReference type="ChEBI" id="CHEBI:15378"/>
        <dbReference type="ChEBI" id="CHEBI:29985"/>
        <dbReference type="ChEBI" id="CHEBI:30616"/>
        <dbReference type="ChEBI" id="CHEBI:35235"/>
        <dbReference type="ChEBI" id="CHEBI:43474"/>
        <dbReference type="ChEBI" id="CHEBI:58173"/>
        <dbReference type="ChEBI" id="CHEBI:456216"/>
        <dbReference type="EC" id="6.3.2.2"/>
    </reaction>
</comment>
<dbReference type="Pfam" id="PF04262">
    <property type="entry name" value="Glu_cys_ligase"/>
    <property type="match status" value="1"/>
</dbReference>
<dbReference type="GO" id="GO:0005524">
    <property type="term" value="F:ATP binding"/>
    <property type="evidence" value="ECO:0007669"/>
    <property type="project" value="UniProtKB-KW"/>
</dbReference>
<dbReference type="GO" id="GO:0005829">
    <property type="term" value="C:cytosol"/>
    <property type="evidence" value="ECO:0007669"/>
    <property type="project" value="TreeGrafter"/>
</dbReference>
<reference evidence="11 12" key="1">
    <citation type="journal article" date="2020" name="G3 (Bethesda)">
        <title>CeMbio - The Caenorhabditis elegans Microbiome Resource.</title>
        <authorList>
            <person name="Dirksen P."/>
            <person name="Assie A."/>
            <person name="Zimmermann J."/>
            <person name="Zhang F."/>
            <person name="Tietje A.M."/>
            <person name="Marsh S.A."/>
            <person name="Felix M.A."/>
            <person name="Shapira M."/>
            <person name="Kaleta C."/>
            <person name="Schulenburg H."/>
            <person name="Samuel B."/>
        </authorList>
    </citation>
    <scope>NUCLEOTIDE SEQUENCE [LARGE SCALE GENOMIC DNA]</scope>
    <source>
        <strain evidence="11 12">BIGb0172</strain>
    </source>
</reference>
<dbReference type="InterPro" id="IPR006334">
    <property type="entry name" value="Glut_cys_ligase"/>
</dbReference>
<dbReference type="NCBIfam" id="TIGR01434">
    <property type="entry name" value="glu_cys_ligase"/>
    <property type="match status" value="1"/>
</dbReference>
<name>A0A7G5EKG6_9BURK</name>
<evidence type="ECO:0000256" key="9">
    <source>
        <dbReference type="RuleBase" id="RU004391"/>
    </source>
</evidence>
<dbReference type="Proteomes" id="UP000515240">
    <property type="component" value="Chromosome"/>
</dbReference>
<keyword evidence="5 8" id="KW-0547">Nucleotide-binding</keyword>
<evidence type="ECO:0000256" key="8">
    <source>
        <dbReference type="HAMAP-Rule" id="MF_00578"/>
    </source>
</evidence>
<evidence type="ECO:0000256" key="7">
    <source>
        <dbReference type="ARBA" id="ARBA00048819"/>
    </source>
</evidence>
<dbReference type="EC" id="6.3.2.2" evidence="8"/>
<gene>
    <name evidence="8 11" type="primary">gshA</name>
    <name evidence="11" type="ORF">HS961_17555</name>
</gene>
<evidence type="ECO:0000313" key="12">
    <source>
        <dbReference type="Proteomes" id="UP000515240"/>
    </source>
</evidence>
<dbReference type="AlphaFoldDB" id="A0A7G5EKG6"/>
<dbReference type="InterPro" id="IPR014746">
    <property type="entry name" value="Gln_synth/guanido_kin_cat_dom"/>
</dbReference>
<evidence type="ECO:0000256" key="5">
    <source>
        <dbReference type="ARBA" id="ARBA00022741"/>
    </source>
</evidence>
<accession>A0A7G5EKG6</accession>
<evidence type="ECO:0000256" key="1">
    <source>
        <dbReference type="ARBA" id="ARBA00005006"/>
    </source>
</evidence>
<dbReference type="InterPro" id="IPR007370">
    <property type="entry name" value="Glu_cys_ligase"/>
</dbReference>
<evidence type="ECO:0000256" key="4">
    <source>
        <dbReference type="ARBA" id="ARBA00022684"/>
    </source>
</evidence>
<evidence type="ECO:0000256" key="3">
    <source>
        <dbReference type="ARBA" id="ARBA00022598"/>
    </source>
</evidence>
<keyword evidence="12" id="KW-1185">Reference proteome</keyword>
<dbReference type="HAMAP" id="MF_00578">
    <property type="entry name" value="Glu_cys_ligase"/>
    <property type="match status" value="1"/>
</dbReference>
<dbReference type="RefSeq" id="WP_182324201.1">
    <property type="nucleotide sequence ID" value="NZ_CP058554.1"/>
</dbReference>